<keyword evidence="3" id="KW-1185">Reference proteome</keyword>
<evidence type="ECO:0000256" key="1">
    <source>
        <dbReference type="SAM" id="MobiDB-lite"/>
    </source>
</evidence>
<name>A0A926RVW9_9BACI</name>
<gene>
    <name evidence="2" type="ORF">IC621_03740</name>
</gene>
<organism evidence="2 3">
    <name type="scientific">Metabacillus arenae</name>
    <dbReference type="NCBI Taxonomy" id="2771434"/>
    <lineage>
        <taxon>Bacteria</taxon>
        <taxon>Bacillati</taxon>
        <taxon>Bacillota</taxon>
        <taxon>Bacilli</taxon>
        <taxon>Bacillales</taxon>
        <taxon>Bacillaceae</taxon>
        <taxon>Metabacillus</taxon>
    </lineage>
</organism>
<reference evidence="2" key="1">
    <citation type="submission" date="2020-09" db="EMBL/GenBank/DDBJ databases">
        <title>A novel bacterium of genus Bacillus, isolated from South China Sea.</title>
        <authorList>
            <person name="Huang H."/>
            <person name="Mo K."/>
            <person name="Hu Y."/>
        </authorList>
    </citation>
    <scope>NUCLEOTIDE SEQUENCE</scope>
    <source>
        <strain evidence="2">IB182487</strain>
    </source>
</reference>
<dbReference type="RefSeq" id="WP_191155883.1">
    <property type="nucleotide sequence ID" value="NZ_JACXAI010000003.1"/>
</dbReference>
<evidence type="ECO:0000313" key="3">
    <source>
        <dbReference type="Proteomes" id="UP000626844"/>
    </source>
</evidence>
<feature type="region of interest" description="Disordered" evidence="1">
    <location>
        <begin position="21"/>
        <end position="45"/>
    </location>
</feature>
<dbReference type="Proteomes" id="UP000626844">
    <property type="component" value="Unassembled WGS sequence"/>
</dbReference>
<accession>A0A926RVW9</accession>
<proteinExistence type="predicted"/>
<sequence>MAVFIGTLIIKEVSGGTIHFGDSIRIGDQETSKNASSENEESENE</sequence>
<comment type="caution">
    <text evidence="2">The sequence shown here is derived from an EMBL/GenBank/DDBJ whole genome shotgun (WGS) entry which is preliminary data.</text>
</comment>
<dbReference type="EMBL" id="JACXAI010000003">
    <property type="protein sequence ID" value="MBD1379336.1"/>
    <property type="molecule type" value="Genomic_DNA"/>
</dbReference>
<dbReference type="AlphaFoldDB" id="A0A926RVW9"/>
<protein>
    <submittedName>
        <fullName evidence="2">Uncharacterized protein</fullName>
    </submittedName>
</protein>
<evidence type="ECO:0000313" key="2">
    <source>
        <dbReference type="EMBL" id="MBD1379336.1"/>
    </source>
</evidence>